<feature type="signal peptide" evidence="2">
    <location>
        <begin position="1"/>
        <end position="18"/>
    </location>
</feature>
<reference evidence="3 4" key="1">
    <citation type="submission" date="2015-07" db="EMBL/GenBank/DDBJ databases">
        <title>The genome of Pseudoloma neurophilia, a relevant intracellular parasite of the zebrafish.</title>
        <authorList>
            <person name="Ndikumana S."/>
            <person name="Pelin A."/>
            <person name="Sanders J."/>
            <person name="Corradi N."/>
        </authorList>
    </citation>
    <scope>NUCLEOTIDE SEQUENCE [LARGE SCALE GENOMIC DNA]</scope>
    <source>
        <strain evidence="3 4">MK1</strain>
    </source>
</reference>
<sequence length="215" mass="25026">MTKTKMLFLLSIIICIESIYDANYQPNSLLFSRTPDFSFNRDSLIEKENIIRDISENNLGDKDAFFSNSENQFETKPRHLPFNQPFPQAQSISRSILFTSKNSLPKILSREFNDISQEMNKKLTNTIYNTRKANIDHDKFRELIVIKKRIVSDGKHKIVDLDVSGRVVPRNSTDNNIRLFLACVIFLLACVLFTASMKFYKNYLQIKKIEPFVQT</sequence>
<dbReference type="Proteomes" id="UP000051530">
    <property type="component" value="Unassembled WGS sequence"/>
</dbReference>
<proteinExistence type="predicted"/>
<dbReference type="OrthoDB" id="2189356at2759"/>
<keyword evidence="4" id="KW-1185">Reference proteome</keyword>
<dbReference type="VEuPathDB" id="MicrosporidiaDB:M153_4025000923"/>
<keyword evidence="2" id="KW-0732">Signal</keyword>
<keyword evidence="1" id="KW-1133">Transmembrane helix</keyword>
<keyword evidence="1" id="KW-0812">Transmembrane</keyword>
<evidence type="ECO:0000256" key="2">
    <source>
        <dbReference type="SAM" id="SignalP"/>
    </source>
</evidence>
<evidence type="ECO:0000313" key="3">
    <source>
        <dbReference type="EMBL" id="KRH92615.1"/>
    </source>
</evidence>
<feature type="transmembrane region" description="Helical" evidence="1">
    <location>
        <begin position="179"/>
        <end position="200"/>
    </location>
</feature>
<dbReference type="EMBL" id="LGUB01000795">
    <property type="protein sequence ID" value="KRH92615.1"/>
    <property type="molecule type" value="Genomic_DNA"/>
</dbReference>
<evidence type="ECO:0000256" key="1">
    <source>
        <dbReference type="SAM" id="Phobius"/>
    </source>
</evidence>
<feature type="chain" id="PRO_5006399061" evidence="2">
    <location>
        <begin position="19"/>
        <end position="215"/>
    </location>
</feature>
<organism evidence="3 4">
    <name type="scientific">Pseudoloma neurophilia</name>
    <dbReference type="NCBI Taxonomy" id="146866"/>
    <lineage>
        <taxon>Eukaryota</taxon>
        <taxon>Fungi</taxon>
        <taxon>Fungi incertae sedis</taxon>
        <taxon>Microsporidia</taxon>
        <taxon>Pseudoloma</taxon>
    </lineage>
</organism>
<feature type="non-terminal residue" evidence="3">
    <location>
        <position position="215"/>
    </location>
</feature>
<name>A0A0R0M0S6_9MICR</name>
<accession>A0A0R0M0S6</accession>
<evidence type="ECO:0000313" key="4">
    <source>
        <dbReference type="Proteomes" id="UP000051530"/>
    </source>
</evidence>
<dbReference type="AlphaFoldDB" id="A0A0R0M0S6"/>
<keyword evidence="1" id="KW-0472">Membrane</keyword>
<protein>
    <submittedName>
        <fullName evidence="3">Uncharacterized protein</fullName>
    </submittedName>
</protein>
<comment type="caution">
    <text evidence="3">The sequence shown here is derived from an EMBL/GenBank/DDBJ whole genome shotgun (WGS) entry which is preliminary data.</text>
</comment>
<gene>
    <name evidence="3" type="ORF">M153_4025000923</name>
</gene>